<accession>A0A1S9PLZ6</accession>
<name>A0A1S9PLZ6_9SPHI</name>
<dbReference type="OrthoDB" id="640499at2"/>
<dbReference type="AlphaFoldDB" id="A0A1S9PLZ6"/>
<dbReference type="InterPro" id="IPR045929">
    <property type="entry name" value="DUF6348"/>
</dbReference>
<dbReference type="Proteomes" id="UP000189739">
    <property type="component" value="Unassembled WGS sequence"/>
</dbReference>
<reference evidence="1 2" key="1">
    <citation type="submission" date="2016-07" db="EMBL/GenBank/DDBJ databases">
        <title>Genomic analysis of zinc-resistant bacterium Mucilaginibacter pedocola TBZ30.</title>
        <authorList>
            <person name="Huang J."/>
            <person name="Tang J."/>
        </authorList>
    </citation>
    <scope>NUCLEOTIDE SEQUENCE [LARGE SCALE GENOMIC DNA]</scope>
    <source>
        <strain evidence="1 2">TBZ30</strain>
    </source>
</reference>
<evidence type="ECO:0000313" key="2">
    <source>
        <dbReference type="Proteomes" id="UP000189739"/>
    </source>
</evidence>
<organism evidence="1 2">
    <name type="scientific">Mucilaginibacter pedocola</name>
    <dbReference type="NCBI Taxonomy" id="1792845"/>
    <lineage>
        <taxon>Bacteria</taxon>
        <taxon>Pseudomonadati</taxon>
        <taxon>Bacteroidota</taxon>
        <taxon>Sphingobacteriia</taxon>
        <taxon>Sphingobacteriales</taxon>
        <taxon>Sphingobacteriaceae</taxon>
        <taxon>Mucilaginibacter</taxon>
    </lineage>
</organism>
<dbReference type="STRING" id="1792845.BC343_00475"/>
<keyword evidence="2" id="KW-1185">Reference proteome</keyword>
<comment type="caution">
    <text evidence="1">The sequence shown here is derived from an EMBL/GenBank/DDBJ whole genome shotgun (WGS) entry which is preliminary data.</text>
</comment>
<protein>
    <submittedName>
        <fullName evidence="1">Uncharacterized protein</fullName>
    </submittedName>
</protein>
<dbReference type="Pfam" id="PF19875">
    <property type="entry name" value="DUF6348"/>
    <property type="match status" value="1"/>
</dbReference>
<gene>
    <name evidence="1" type="ORF">BC343_00475</name>
</gene>
<dbReference type="EMBL" id="MBTF01000001">
    <property type="protein sequence ID" value="OOQ61588.1"/>
    <property type="molecule type" value="Genomic_DNA"/>
</dbReference>
<proteinExistence type="predicted"/>
<sequence length="252" mass="28848">MGLFDLFKTKQPEPIRQPEQPPINKNFLLLLAFEAKLKEMGYEVERHPKYLALIVNGDVELGFMVVDTPGTHPSLMQLMVAASHAKYYPKGIIEELMGIGQTLEAQILSGVNSYINSTFLTVMDGFADSHQPEFDFLASINNHEVLQHPKLGNLIMQGKWEETPQGEPLFDLLKDIVKTNLTRNKINWLKIYISKRADGTIIGECTFNNDPWDEATDIIYNYAESWSMPGEFKALKQFILFRRCDKYDELVD</sequence>
<evidence type="ECO:0000313" key="1">
    <source>
        <dbReference type="EMBL" id="OOQ61588.1"/>
    </source>
</evidence>
<dbReference type="RefSeq" id="WP_078345757.1">
    <property type="nucleotide sequence ID" value="NZ_MBTF01000001.1"/>
</dbReference>